<feature type="transmembrane region" description="Helical" evidence="1">
    <location>
        <begin position="82"/>
        <end position="108"/>
    </location>
</feature>
<gene>
    <name evidence="2" type="ORF">A2358_04440</name>
</gene>
<feature type="transmembrane region" description="Helical" evidence="1">
    <location>
        <begin position="20"/>
        <end position="38"/>
    </location>
</feature>
<protein>
    <recommendedName>
        <fullName evidence="4">DUF3307 domain-containing protein</fullName>
    </recommendedName>
</protein>
<evidence type="ECO:0008006" key="4">
    <source>
        <dbReference type="Google" id="ProtNLM"/>
    </source>
</evidence>
<comment type="caution">
    <text evidence="2">The sequence shown here is derived from an EMBL/GenBank/DDBJ whole genome shotgun (WGS) entry which is preliminary data.</text>
</comment>
<reference evidence="2 3" key="1">
    <citation type="journal article" date="2016" name="Nat. Commun.">
        <title>Thousands of microbial genomes shed light on interconnected biogeochemical processes in an aquifer system.</title>
        <authorList>
            <person name="Anantharaman K."/>
            <person name="Brown C.T."/>
            <person name="Hug L.A."/>
            <person name="Sharon I."/>
            <person name="Castelle C.J."/>
            <person name="Probst A.J."/>
            <person name="Thomas B.C."/>
            <person name="Singh A."/>
            <person name="Wilkins M.J."/>
            <person name="Karaoz U."/>
            <person name="Brodie E.L."/>
            <person name="Williams K.H."/>
            <person name="Hubbard S.S."/>
            <person name="Banfield J.F."/>
        </authorList>
    </citation>
    <scope>NUCLEOTIDE SEQUENCE [LARGE SCALE GENOMIC DNA]</scope>
</reference>
<feature type="transmembrane region" description="Helical" evidence="1">
    <location>
        <begin position="59"/>
        <end position="76"/>
    </location>
</feature>
<sequence length="151" mass="17441">MILFVHMLLGALTGQKVSSPVLAIVLAFLSHYFLDFIPHAEYGVENIKEKQWAKARTEIFKVLLDFTFGILFIFLFSKNFPIIYICAFFAILPDGLTVLNSILPNKILKMHKNIHSEKIHFLKYKKISMFWRVSTQAVVVIICIYILSFPT</sequence>
<dbReference type="STRING" id="1802223.A2358_04440"/>
<proteinExistence type="predicted"/>
<keyword evidence="1" id="KW-0812">Transmembrane</keyword>
<keyword evidence="1" id="KW-1133">Transmembrane helix</keyword>
<accession>A0A1G2IW96</accession>
<evidence type="ECO:0000313" key="2">
    <source>
        <dbReference type="EMBL" id="OGZ78963.1"/>
    </source>
</evidence>
<dbReference type="EMBL" id="MHPJ01000010">
    <property type="protein sequence ID" value="OGZ78963.1"/>
    <property type="molecule type" value="Genomic_DNA"/>
</dbReference>
<feature type="transmembrane region" description="Helical" evidence="1">
    <location>
        <begin position="129"/>
        <end position="148"/>
    </location>
</feature>
<dbReference type="AlphaFoldDB" id="A0A1G2IW96"/>
<name>A0A1G2IW96_9BACT</name>
<keyword evidence="1" id="KW-0472">Membrane</keyword>
<dbReference type="Proteomes" id="UP000178650">
    <property type="component" value="Unassembled WGS sequence"/>
</dbReference>
<organism evidence="2 3">
    <name type="scientific">Candidatus Staskawiczbacteria bacterium RIFOXYB1_FULL_37_44</name>
    <dbReference type="NCBI Taxonomy" id="1802223"/>
    <lineage>
        <taxon>Bacteria</taxon>
        <taxon>Candidatus Staskawicziibacteriota</taxon>
    </lineage>
</organism>
<evidence type="ECO:0000313" key="3">
    <source>
        <dbReference type="Proteomes" id="UP000178650"/>
    </source>
</evidence>
<evidence type="ECO:0000256" key="1">
    <source>
        <dbReference type="SAM" id="Phobius"/>
    </source>
</evidence>